<dbReference type="Proteomes" id="UP000485058">
    <property type="component" value="Unassembled WGS sequence"/>
</dbReference>
<name>A0A699Y6G0_HAELA</name>
<dbReference type="AlphaFoldDB" id="A0A699Y6G0"/>
<organism evidence="1 2">
    <name type="scientific">Haematococcus lacustris</name>
    <name type="common">Green alga</name>
    <name type="synonym">Haematococcus pluvialis</name>
    <dbReference type="NCBI Taxonomy" id="44745"/>
    <lineage>
        <taxon>Eukaryota</taxon>
        <taxon>Viridiplantae</taxon>
        <taxon>Chlorophyta</taxon>
        <taxon>core chlorophytes</taxon>
        <taxon>Chlorophyceae</taxon>
        <taxon>CS clade</taxon>
        <taxon>Chlamydomonadales</taxon>
        <taxon>Haematococcaceae</taxon>
        <taxon>Haematococcus</taxon>
    </lineage>
</organism>
<protein>
    <submittedName>
        <fullName evidence="1">Uncharacterized protein</fullName>
    </submittedName>
</protein>
<accession>A0A699Y6G0</accession>
<reference evidence="1 2" key="1">
    <citation type="submission" date="2020-02" db="EMBL/GenBank/DDBJ databases">
        <title>Draft genome sequence of Haematococcus lacustris strain NIES-144.</title>
        <authorList>
            <person name="Morimoto D."/>
            <person name="Nakagawa S."/>
            <person name="Yoshida T."/>
            <person name="Sawayama S."/>
        </authorList>
    </citation>
    <scope>NUCLEOTIDE SEQUENCE [LARGE SCALE GENOMIC DNA]</scope>
    <source>
        <strain evidence="1 2">NIES-144</strain>
    </source>
</reference>
<proteinExistence type="predicted"/>
<sequence length="74" mass="7519">AHPFKGFPFFGMSPAALACMSLPGQPAEALLHSGVGAGSFLASQALGTLLSTSACLTGEDMAWHQIARLSGTEV</sequence>
<keyword evidence="2" id="KW-1185">Reference proteome</keyword>
<comment type="caution">
    <text evidence="1">The sequence shown here is derived from an EMBL/GenBank/DDBJ whole genome shotgun (WGS) entry which is preliminary data.</text>
</comment>
<evidence type="ECO:0000313" key="2">
    <source>
        <dbReference type="Proteomes" id="UP000485058"/>
    </source>
</evidence>
<gene>
    <name evidence="1" type="ORF">HaLaN_00348</name>
</gene>
<evidence type="ECO:0000313" key="1">
    <source>
        <dbReference type="EMBL" id="GFH05820.1"/>
    </source>
</evidence>
<dbReference type="EMBL" id="BLLF01000010">
    <property type="protein sequence ID" value="GFH05820.1"/>
    <property type="molecule type" value="Genomic_DNA"/>
</dbReference>
<feature type="non-terminal residue" evidence="1">
    <location>
        <position position="1"/>
    </location>
</feature>